<dbReference type="CDD" id="cd02440">
    <property type="entry name" value="AdoMet_MTases"/>
    <property type="match status" value="1"/>
</dbReference>
<name>N1QP75_AEGTA</name>
<evidence type="ECO:0000256" key="1">
    <source>
        <dbReference type="ARBA" id="ARBA00022528"/>
    </source>
</evidence>
<keyword evidence="3" id="KW-0934">Plastid</keyword>
<keyword evidence="5" id="KW-0809">Transit peptide</keyword>
<dbReference type="PANTHER" id="PTHR43591:SF99">
    <property type="entry name" value="OS06G0646000 PROTEIN"/>
    <property type="match status" value="1"/>
</dbReference>
<evidence type="ECO:0000256" key="2">
    <source>
        <dbReference type="ARBA" id="ARBA00022603"/>
    </source>
</evidence>
<dbReference type="FunFam" id="3.40.50.150:FF:000144">
    <property type="entry name" value="Putative methyltransferase, chloroplastic"/>
    <property type="match status" value="1"/>
</dbReference>
<accession>N1QP75</accession>
<evidence type="ECO:0000256" key="5">
    <source>
        <dbReference type="ARBA" id="ARBA00022946"/>
    </source>
</evidence>
<evidence type="ECO:0000259" key="7">
    <source>
        <dbReference type="Pfam" id="PF08241"/>
    </source>
</evidence>
<dbReference type="GO" id="GO:0010287">
    <property type="term" value="C:plastoglobule"/>
    <property type="evidence" value="ECO:0007669"/>
    <property type="project" value="UniProtKB-SubCell"/>
</dbReference>
<reference evidence="8" key="1">
    <citation type="submission" date="2015-06" db="UniProtKB">
        <authorList>
            <consortium name="EnsemblPlants"/>
        </authorList>
    </citation>
    <scope>IDENTIFICATION</scope>
</reference>
<dbReference type="GO" id="GO:0008757">
    <property type="term" value="F:S-adenosylmethionine-dependent methyltransferase activity"/>
    <property type="evidence" value="ECO:0007669"/>
    <property type="project" value="InterPro"/>
</dbReference>
<keyword evidence="1" id="KW-0150">Chloroplast</keyword>
<dbReference type="InterPro" id="IPR013216">
    <property type="entry name" value="Methyltransf_11"/>
</dbReference>
<dbReference type="GO" id="GO:0032259">
    <property type="term" value="P:methylation"/>
    <property type="evidence" value="ECO:0007669"/>
    <property type="project" value="UniProtKB-KW"/>
</dbReference>
<evidence type="ECO:0000256" key="4">
    <source>
        <dbReference type="ARBA" id="ARBA00022679"/>
    </source>
</evidence>
<keyword evidence="2" id="KW-0489">Methyltransferase</keyword>
<dbReference type="AlphaFoldDB" id="N1QP75"/>
<dbReference type="EnsemblPlants" id="EMT00494">
    <property type="protein sequence ID" value="EMT00494"/>
    <property type="gene ID" value="F775_15585"/>
</dbReference>
<comment type="subcellular location">
    <subcellularLocation>
        <location evidence="6">Plastid</location>
        <location evidence="6">Chloroplast</location>
        <location evidence="6">Plastoglobule</location>
    </subcellularLocation>
</comment>
<dbReference type="InterPro" id="IPR029063">
    <property type="entry name" value="SAM-dependent_MTases_sf"/>
</dbReference>
<evidence type="ECO:0000256" key="3">
    <source>
        <dbReference type="ARBA" id="ARBA00022640"/>
    </source>
</evidence>
<keyword evidence="4" id="KW-0808">Transferase</keyword>
<feature type="domain" description="Methyltransferase type 11" evidence="7">
    <location>
        <begin position="324"/>
        <end position="424"/>
    </location>
</feature>
<dbReference type="PANTHER" id="PTHR43591">
    <property type="entry name" value="METHYLTRANSFERASE"/>
    <property type="match status" value="1"/>
</dbReference>
<evidence type="ECO:0000313" key="8">
    <source>
        <dbReference type="EnsemblPlants" id="EMT00494"/>
    </source>
</evidence>
<sequence length="493" mass="54725">MAVWLSTTAPLGFEESTILQFLCRHSWQVMFILVVVNLFRQILEAGTPISYFGNASTDNFRWPLDRLTLCGQHLRDQGASMATYSLRSFVRNDMCSATPAAEHTVKCESHTSQLDQPHHLQLHKYKSRESPWTRWSPRRPTRLPSCATSCGPPYAAASARLLHRSPARGGRTPAAAGPGGGDAWQPWGSSVYKSMSRLFAIVTEFQEIKTELNDASKTEVFACPVCYEPLIRKGPPGMNLPAIYRSGFKCSKCNKSFTSKDVFLDLTVTSGIKEYSELKPARTELFRSPLVSFLYERGWRQNFNRSGFPGRDEEFQSVAGGILVDVSCGSGLFSRKFASSGAYSSVIALDFSENMLRQCYDYIKQEETPMNTNLALVRADILRLPFASCSIDAIHAGAAIHCWPSPSNAIAEISRVLKPGGVFVATTFLSTPTNSGLFSIDALKPLRQIVGPVNSSYNFFIEGELEDLCRSCGLVNYSSKVQRSFIMFSRQKP</sequence>
<dbReference type="Pfam" id="PF08241">
    <property type="entry name" value="Methyltransf_11"/>
    <property type="match status" value="1"/>
</dbReference>
<protein>
    <submittedName>
        <fullName evidence="8">Putative methyltransferase</fullName>
    </submittedName>
</protein>
<dbReference type="Gene3D" id="3.40.50.150">
    <property type="entry name" value="Vaccinia Virus protein VP39"/>
    <property type="match status" value="1"/>
</dbReference>
<dbReference type="SUPFAM" id="SSF53335">
    <property type="entry name" value="S-adenosyl-L-methionine-dependent methyltransferases"/>
    <property type="match status" value="1"/>
</dbReference>
<organism evidence="8">
    <name type="scientific">Aegilops tauschii</name>
    <name type="common">Tausch's goatgrass</name>
    <name type="synonym">Aegilops squarrosa</name>
    <dbReference type="NCBI Taxonomy" id="37682"/>
    <lineage>
        <taxon>Eukaryota</taxon>
        <taxon>Viridiplantae</taxon>
        <taxon>Streptophyta</taxon>
        <taxon>Embryophyta</taxon>
        <taxon>Tracheophyta</taxon>
        <taxon>Spermatophyta</taxon>
        <taxon>Magnoliopsida</taxon>
        <taxon>Liliopsida</taxon>
        <taxon>Poales</taxon>
        <taxon>Poaceae</taxon>
        <taxon>BOP clade</taxon>
        <taxon>Pooideae</taxon>
        <taxon>Triticodae</taxon>
        <taxon>Triticeae</taxon>
        <taxon>Triticinae</taxon>
        <taxon>Aegilops</taxon>
    </lineage>
</organism>
<proteinExistence type="predicted"/>
<evidence type="ECO:0000256" key="6">
    <source>
        <dbReference type="ARBA" id="ARBA00060463"/>
    </source>
</evidence>